<keyword evidence="13" id="KW-1185">Reference proteome</keyword>
<sequence>MMLEFDRRKEFGRWSSSVLLVGAGHVAVVAGFMLDLTFANAQPEQAAMVVELAPEPAAPPIPPTEIPPGPPQVEARPQPKPEPLREQPKFEQPPEVKTEVPPEFAVAKEEPKEEEEVSDADPADMTASLPTLTAPSDDKPAAPTEGATDAVAQNAERTWESTLLAHLERNKRYPGQAQRRRQEDVIYVRFAMDRVGKVLEFAIERSRGYALLDQEVTALIERSSPLPPPPAEVQGERLELVVPVEFFLRKVAHN</sequence>
<comment type="caution">
    <text evidence="12">The sequence shown here is derived from an EMBL/GenBank/DDBJ whole genome shotgun (WGS) entry which is preliminary data.</text>
</comment>
<feature type="domain" description="TonB C-terminal" evidence="11">
    <location>
        <begin position="158"/>
        <end position="254"/>
    </location>
</feature>
<feature type="compositionally biased region" description="Pro residues" evidence="10">
    <location>
        <begin position="56"/>
        <end position="71"/>
    </location>
</feature>
<dbReference type="InterPro" id="IPR037682">
    <property type="entry name" value="TonB_C"/>
</dbReference>
<feature type="compositionally biased region" description="Acidic residues" evidence="10">
    <location>
        <begin position="112"/>
        <end position="122"/>
    </location>
</feature>
<keyword evidence="3" id="KW-0813">Transport</keyword>
<organism evidence="12 13">
    <name type="scientific">Steroidobacter flavus</name>
    <dbReference type="NCBI Taxonomy" id="1842136"/>
    <lineage>
        <taxon>Bacteria</taxon>
        <taxon>Pseudomonadati</taxon>
        <taxon>Pseudomonadota</taxon>
        <taxon>Gammaproteobacteria</taxon>
        <taxon>Steroidobacterales</taxon>
        <taxon>Steroidobacteraceae</taxon>
        <taxon>Steroidobacter</taxon>
    </lineage>
</organism>
<keyword evidence="8" id="KW-1133">Transmembrane helix</keyword>
<name>A0ABV8T495_9GAMM</name>
<keyword evidence="5" id="KW-0997">Cell inner membrane</keyword>
<evidence type="ECO:0000256" key="2">
    <source>
        <dbReference type="ARBA" id="ARBA00006555"/>
    </source>
</evidence>
<dbReference type="PANTHER" id="PTHR33446:SF2">
    <property type="entry name" value="PROTEIN TONB"/>
    <property type="match status" value="1"/>
</dbReference>
<comment type="similarity">
    <text evidence="2">Belongs to the TonB family.</text>
</comment>
<dbReference type="InterPro" id="IPR051045">
    <property type="entry name" value="TonB-dependent_transducer"/>
</dbReference>
<evidence type="ECO:0000256" key="10">
    <source>
        <dbReference type="SAM" id="MobiDB-lite"/>
    </source>
</evidence>
<dbReference type="NCBIfam" id="TIGR01352">
    <property type="entry name" value="tonB_Cterm"/>
    <property type="match status" value="1"/>
</dbReference>
<keyword evidence="4" id="KW-1003">Cell membrane</keyword>
<evidence type="ECO:0000256" key="8">
    <source>
        <dbReference type="ARBA" id="ARBA00022989"/>
    </source>
</evidence>
<dbReference type="SUPFAM" id="SSF74653">
    <property type="entry name" value="TolA/TonB C-terminal domain"/>
    <property type="match status" value="1"/>
</dbReference>
<evidence type="ECO:0000256" key="7">
    <source>
        <dbReference type="ARBA" id="ARBA00022927"/>
    </source>
</evidence>
<evidence type="ECO:0000313" key="12">
    <source>
        <dbReference type="EMBL" id="MFC4313773.1"/>
    </source>
</evidence>
<keyword evidence="7" id="KW-0653">Protein transport</keyword>
<proteinExistence type="inferred from homology"/>
<comment type="subcellular location">
    <subcellularLocation>
        <location evidence="1">Cell inner membrane</location>
        <topology evidence="1">Single-pass membrane protein</topology>
        <orientation evidence="1">Periplasmic side</orientation>
    </subcellularLocation>
</comment>
<evidence type="ECO:0000256" key="4">
    <source>
        <dbReference type="ARBA" id="ARBA00022475"/>
    </source>
</evidence>
<dbReference type="Pfam" id="PF03544">
    <property type="entry name" value="TonB_C"/>
    <property type="match status" value="1"/>
</dbReference>
<evidence type="ECO:0000256" key="3">
    <source>
        <dbReference type="ARBA" id="ARBA00022448"/>
    </source>
</evidence>
<dbReference type="RefSeq" id="WP_380604389.1">
    <property type="nucleotide sequence ID" value="NZ_JBHSDU010000015.1"/>
</dbReference>
<evidence type="ECO:0000259" key="11">
    <source>
        <dbReference type="PROSITE" id="PS52015"/>
    </source>
</evidence>
<gene>
    <name evidence="12" type="ORF">ACFPN2_32165</name>
</gene>
<dbReference type="PANTHER" id="PTHR33446">
    <property type="entry name" value="PROTEIN TONB-RELATED"/>
    <property type="match status" value="1"/>
</dbReference>
<feature type="region of interest" description="Disordered" evidence="10">
    <location>
        <begin position="55"/>
        <end position="151"/>
    </location>
</feature>
<evidence type="ECO:0000256" key="9">
    <source>
        <dbReference type="ARBA" id="ARBA00023136"/>
    </source>
</evidence>
<dbReference type="PROSITE" id="PS52015">
    <property type="entry name" value="TONB_CTD"/>
    <property type="match status" value="1"/>
</dbReference>
<dbReference type="EMBL" id="JBHSDU010000015">
    <property type="protein sequence ID" value="MFC4313773.1"/>
    <property type="molecule type" value="Genomic_DNA"/>
</dbReference>
<evidence type="ECO:0000256" key="5">
    <source>
        <dbReference type="ARBA" id="ARBA00022519"/>
    </source>
</evidence>
<keyword evidence="6" id="KW-0812">Transmembrane</keyword>
<dbReference type="Proteomes" id="UP001595904">
    <property type="component" value="Unassembled WGS sequence"/>
</dbReference>
<keyword evidence="9" id="KW-0472">Membrane</keyword>
<accession>A0ABV8T495</accession>
<evidence type="ECO:0000313" key="13">
    <source>
        <dbReference type="Proteomes" id="UP001595904"/>
    </source>
</evidence>
<protein>
    <submittedName>
        <fullName evidence="12">TonB family protein</fullName>
    </submittedName>
</protein>
<dbReference type="Gene3D" id="3.30.1150.10">
    <property type="match status" value="1"/>
</dbReference>
<reference evidence="13" key="1">
    <citation type="journal article" date="2019" name="Int. J. Syst. Evol. Microbiol.">
        <title>The Global Catalogue of Microorganisms (GCM) 10K type strain sequencing project: providing services to taxonomists for standard genome sequencing and annotation.</title>
        <authorList>
            <consortium name="The Broad Institute Genomics Platform"/>
            <consortium name="The Broad Institute Genome Sequencing Center for Infectious Disease"/>
            <person name="Wu L."/>
            <person name="Ma J."/>
        </authorList>
    </citation>
    <scope>NUCLEOTIDE SEQUENCE [LARGE SCALE GENOMIC DNA]</scope>
    <source>
        <strain evidence="13">CGMCC 1.10759</strain>
    </source>
</reference>
<dbReference type="InterPro" id="IPR006260">
    <property type="entry name" value="TonB/TolA_C"/>
</dbReference>
<evidence type="ECO:0000256" key="1">
    <source>
        <dbReference type="ARBA" id="ARBA00004383"/>
    </source>
</evidence>
<feature type="compositionally biased region" description="Basic and acidic residues" evidence="10">
    <location>
        <begin position="77"/>
        <end position="111"/>
    </location>
</feature>
<evidence type="ECO:0000256" key="6">
    <source>
        <dbReference type="ARBA" id="ARBA00022692"/>
    </source>
</evidence>